<feature type="transmembrane region" description="Helical" evidence="1">
    <location>
        <begin position="153"/>
        <end position="181"/>
    </location>
</feature>
<name>A0A0S2HXT1_9BACT</name>
<protein>
    <recommendedName>
        <fullName evidence="4">Urease accessory protein UreH-like transmembrane domain-containing protein</fullName>
    </recommendedName>
</protein>
<evidence type="ECO:0008006" key="4">
    <source>
        <dbReference type="Google" id="ProtNLM"/>
    </source>
</evidence>
<organism evidence="2 3">
    <name type="scientific">Salinivirga cyanobacteriivorans</name>
    <dbReference type="NCBI Taxonomy" id="1307839"/>
    <lineage>
        <taxon>Bacteria</taxon>
        <taxon>Pseudomonadati</taxon>
        <taxon>Bacteroidota</taxon>
        <taxon>Bacteroidia</taxon>
        <taxon>Bacteroidales</taxon>
        <taxon>Salinivirgaceae</taxon>
        <taxon>Salinivirga</taxon>
    </lineage>
</organism>
<keyword evidence="3" id="KW-1185">Reference proteome</keyword>
<feature type="transmembrane region" description="Helical" evidence="1">
    <location>
        <begin position="6"/>
        <end position="24"/>
    </location>
</feature>
<dbReference type="STRING" id="1307839.L21SP5_01245"/>
<feature type="transmembrane region" description="Helical" evidence="1">
    <location>
        <begin position="86"/>
        <end position="104"/>
    </location>
</feature>
<dbReference type="KEGG" id="blq:L21SP5_01245"/>
<dbReference type="Proteomes" id="UP000064893">
    <property type="component" value="Chromosome"/>
</dbReference>
<feature type="transmembrane region" description="Helical" evidence="1">
    <location>
        <begin position="45"/>
        <end position="74"/>
    </location>
</feature>
<evidence type="ECO:0000313" key="3">
    <source>
        <dbReference type="Proteomes" id="UP000064893"/>
    </source>
</evidence>
<evidence type="ECO:0000313" key="2">
    <source>
        <dbReference type="EMBL" id="ALO14899.1"/>
    </source>
</evidence>
<gene>
    <name evidence="2" type="ORF">L21SP5_01245</name>
</gene>
<feature type="transmembrane region" description="Helical" evidence="1">
    <location>
        <begin position="125"/>
        <end position="147"/>
    </location>
</feature>
<sequence length="214" mass="23725">MEYQTGLLLLTAASIGFFHTLMGPDHYLPFIAISKARSWSIRRTISFTTLCGVLHVLSSVFLGLIGIGVGFALNKLEFVEAYRGNVAAWILIIFGAAYMLWGIYRSKYFKQHQHPEKGPVKKLTPWILMIIFLLGPCEPLIPILMFPAANNSVLALTLVTLTFALVTVGTMLTIVILSFYGIRVLPKMNMEKYVHAIAGFTILICGLGIQFLGI</sequence>
<keyword evidence="1" id="KW-1133">Transmembrane helix</keyword>
<proteinExistence type="predicted"/>
<dbReference type="PANTHER" id="PTHR36394">
    <property type="entry name" value="OS01G0277700 PROTEIN"/>
    <property type="match status" value="1"/>
</dbReference>
<dbReference type="EMBL" id="CP013118">
    <property type="protein sequence ID" value="ALO14899.1"/>
    <property type="molecule type" value="Genomic_DNA"/>
</dbReference>
<dbReference type="RefSeq" id="WP_057952410.1">
    <property type="nucleotide sequence ID" value="NZ_CP013118.1"/>
</dbReference>
<keyword evidence="1" id="KW-0472">Membrane</keyword>
<dbReference type="PANTHER" id="PTHR36394:SF1">
    <property type="entry name" value="OS01G0277700 PROTEIN"/>
    <property type="match status" value="1"/>
</dbReference>
<dbReference type="AlphaFoldDB" id="A0A0S2HXT1"/>
<feature type="transmembrane region" description="Helical" evidence="1">
    <location>
        <begin position="193"/>
        <end position="213"/>
    </location>
</feature>
<accession>A0A0S2HXT1</accession>
<reference evidence="2 3" key="1">
    <citation type="submission" date="2015-11" db="EMBL/GenBank/DDBJ databases">
        <title>Description and complete genome sequence of a novel strain predominating in hypersaline microbial mats and representing a new family of the Bacteriodetes phylum.</title>
        <authorList>
            <person name="Spring S."/>
            <person name="Bunk B."/>
            <person name="Sproer C."/>
            <person name="Klenk H.-P."/>
        </authorList>
    </citation>
    <scope>NUCLEOTIDE SEQUENCE [LARGE SCALE GENOMIC DNA]</scope>
    <source>
        <strain evidence="2 3">L21-Spi-D4</strain>
    </source>
</reference>
<keyword evidence="1" id="KW-0812">Transmembrane</keyword>
<dbReference type="OrthoDB" id="9782403at2"/>
<evidence type="ECO:0000256" key="1">
    <source>
        <dbReference type="SAM" id="Phobius"/>
    </source>
</evidence>